<keyword evidence="5" id="KW-1185">Reference proteome</keyword>
<evidence type="ECO:0000256" key="2">
    <source>
        <dbReference type="ARBA" id="ARBA00023002"/>
    </source>
</evidence>
<evidence type="ECO:0000256" key="1">
    <source>
        <dbReference type="ARBA" id="ARBA00006484"/>
    </source>
</evidence>
<comment type="caution">
    <text evidence="4">The sequence shown here is derived from an EMBL/GenBank/DDBJ whole genome shotgun (WGS) entry which is preliminary data.</text>
</comment>
<protein>
    <submittedName>
        <fullName evidence="4">SDR family oxidoreductase</fullName>
    </submittedName>
</protein>
<keyword evidence="2" id="KW-0560">Oxidoreductase</keyword>
<evidence type="ECO:0000256" key="3">
    <source>
        <dbReference type="RuleBase" id="RU000363"/>
    </source>
</evidence>
<dbReference type="SUPFAM" id="SSF51735">
    <property type="entry name" value="NAD(P)-binding Rossmann-fold domains"/>
    <property type="match status" value="1"/>
</dbReference>
<dbReference type="InterPro" id="IPR002347">
    <property type="entry name" value="SDR_fam"/>
</dbReference>
<dbReference type="Pfam" id="PF00106">
    <property type="entry name" value="adh_short"/>
    <property type="match status" value="1"/>
</dbReference>
<name>A0ABS9TSP9_9PSEU</name>
<dbReference type="PANTHER" id="PTHR43669">
    <property type="entry name" value="5-KETO-D-GLUCONATE 5-REDUCTASE"/>
    <property type="match status" value="1"/>
</dbReference>
<evidence type="ECO:0000313" key="5">
    <source>
        <dbReference type="Proteomes" id="UP001299970"/>
    </source>
</evidence>
<sequence length="280" mass="29040">MTELSDSIVLVTGAARGIGRALTNGFLREGAAVIAVDRDPGGVEPFDEPDPRRVLTVAADITDSTSIAAARDAAIDRFGRVDVVVSNAALRQRSLFEPTGLSTVLDASDADWRAMLEVNVLGTLTVLRRFVPLLIGAGGGSVIAIGTIGAMTRAVTPGEWQASRSAGLNQPYEASKSALASMVLSLAEELRGHDIAANVLIPGPTMTTGSAEMAAARAATGFVNPPYLRPEHIVPAALHLAVQRGTTGRTASAIDAVAWNDEHGLGGPELWHADTAPDHG</sequence>
<dbReference type="CDD" id="cd05233">
    <property type="entry name" value="SDR_c"/>
    <property type="match status" value="1"/>
</dbReference>
<dbReference type="InterPro" id="IPR036291">
    <property type="entry name" value="NAD(P)-bd_dom_sf"/>
</dbReference>
<proteinExistence type="inferred from homology"/>
<dbReference type="Gene3D" id="3.40.50.720">
    <property type="entry name" value="NAD(P)-binding Rossmann-like Domain"/>
    <property type="match status" value="1"/>
</dbReference>
<dbReference type="PRINTS" id="PR00080">
    <property type="entry name" value="SDRFAMILY"/>
</dbReference>
<dbReference type="EMBL" id="JAKXMK010000042">
    <property type="protein sequence ID" value="MCH6171398.1"/>
    <property type="molecule type" value="Genomic_DNA"/>
</dbReference>
<dbReference type="PANTHER" id="PTHR43669:SF3">
    <property type="entry name" value="ALCOHOL DEHYDROGENASE, PUTATIVE (AFU_ORTHOLOGUE AFUA_3G03445)-RELATED"/>
    <property type="match status" value="1"/>
</dbReference>
<organism evidence="4 5">
    <name type="scientific">Pseudonocardia alaniniphila</name>
    <dbReference type="NCBI Taxonomy" id="75291"/>
    <lineage>
        <taxon>Bacteria</taxon>
        <taxon>Bacillati</taxon>
        <taxon>Actinomycetota</taxon>
        <taxon>Actinomycetes</taxon>
        <taxon>Pseudonocardiales</taxon>
        <taxon>Pseudonocardiaceae</taxon>
        <taxon>Pseudonocardia</taxon>
    </lineage>
</organism>
<dbReference type="Proteomes" id="UP001299970">
    <property type="component" value="Unassembled WGS sequence"/>
</dbReference>
<comment type="similarity">
    <text evidence="1 3">Belongs to the short-chain dehydrogenases/reductases (SDR) family.</text>
</comment>
<reference evidence="4 5" key="1">
    <citation type="submission" date="2022-03" db="EMBL/GenBank/DDBJ databases">
        <title>Pseudonocardia alaer sp. nov., a novel actinomycete isolated from reed forest soil.</title>
        <authorList>
            <person name="Wang L."/>
        </authorList>
    </citation>
    <scope>NUCLEOTIDE SEQUENCE [LARGE SCALE GENOMIC DNA]</scope>
    <source>
        <strain evidence="4 5">Y-16303</strain>
    </source>
</reference>
<accession>A0ABS9TSP9</accession>
<evidence type="ECO:0000313" key="4">
    <source>
        <dbReference type="EMBL" id="MCH6171398.1"/>
    </source>
</evidence>
<gene>
    <name evidence="4" type="ORF">MMF94_37385</name>
</gene>
<dbReference type="PRINTS" id="PR00081">
    <property type="entry name" value="GDHRDH"/>
</dbReference>
<dbReference type="RefSeq" id="WP_241042201.1">
    <property type="nucleotide sequence ID" value="NZ_BAAAJF010000048.1"/>
</dbReference>